<gene>
    <name evidence="2" type="ORF">RFI_30764</name>
</gene>
<accession>X6LYC6</accession>
<reference evidence="2 3" key="1">
    <citation type="journal article" date="2013" name="Curr. Biol.">
        <title>The Genome of the Foraminiferan Reticulomyxa filosa.</title>
        <authorList>
            <person name="Glockner G."/>
            <person name="Hulsmann N."/>
            <person name="Schleicher M."/>
            <person name="Noegel A.A."/>
            <person name="Eichinger L."/>
            <person name="Gallinger C."/>
            <person name="Pawlowski J."/>
            <person name="Sierra R."/>
            <person name="Euteneuer U."/>
            <person name="Pillet L."/>
            <person name="Moustafa A."/>
            <person name="Platzer M."/>
            <person name="Groth M."/>
            <person name="Szafranski K."/>
            <person name="Schliwa M."/>
        </authorList>
    </citation>
    <scope>NUCLEOTIDE SEQUENCE [LARGE SCALE GENOMIC DNA]</scope>
</reference>
<dbReference type="Proteomes" id="UP000023152">
    <property type="component" value="Unassembled WGS sequence"/>
</dbReference>
<evidence type="ECO:0000313" key="3">
    <source>
        <dbReference type="Proteomes" id="UP000023152"/>
    </source>
</evidence>
<organism evidence="2 3">
    <name type="scientific">Reticulomyxa filosa</name>
    <dbReference type="NCBI Taxonomy" id="46433"/>
    <lineage>
        <taxon>Eukaryota</taxon>
        <taxon>Sar</taxon>
        <taxon>Rhizaria</taxon>
        <taxon>Retaria</taxon>
        <taxon>Foraminifera</taxon>
        <taxon>Monothalamids</taxon>
        <taxon>Reticulomyxidae</taxon>
        <taxon>Reticulomyxa</taxon>
    </lineage>
</organism>
<dbReference type="EMBL" id="ASPP01026954">
    <property type="protein sequence ID" value="ETO06629.1"/>
    <property type="molecule type" value="Genomic_DNA"/>
</dbReference>
<proteinExistence type="predicted"/>
<comment type="caution">
    <text evidence="2">The sequence shown here is derived from an EMBL/GenBank/DDBJ whole genome shotgun (WGS) entry which is preliminary data.</text>
</comment>
<evidence type="ECO:0000313" key="2">
    <source>
        <dbReference type="EMBL" id="ETO06629.1"/>
    </source>
</evidence>
<name>X6LYC6_RETFI</name>
<sequence length="359" mass="40635">MKGFLDNFTLPEYEAFSAEKDTGEECDHVVSYETSKEVEEEELKEMTNAISPLVEKQFVRRHGRKPSAWETRTLTNTAIQAISQIIGPDERLEEYSDEEHNVTARVCISVNAKIKWQKVSKNIGGQKQQVLSFLLFFIFLGLFVLRKKKTFLSPFGKKLAAQKQTPTKTPSKASNASHCVECEEEELTPEGLRREIAEAFEIIRAKGRQDARYLADLVSETFYEINGREAELQELADVFKRVKEQLAEEANDELLDSEEHANDVNTTVTSSLVTPQTTDEESHKAIQNFANVALTAEMAEDARVAFIKQEGREPSLKEFEDLLVSLITTKFVQTKFESDSDKGFLSGEAEVTTKVEIIF</sequence>
<evidence type="ECO:0000256" key="1">
    <source>
        <dbReference type="SAM" id="MobiDB-lite"/>
    </source>
</evidence>
<dbReference type="AlphaFoldDB" id="X6LYC6"/>
<protein>
    <submittedName>
        <fullName evidence="2">Uncharacterized protein</fullName>
    </submittedName>
</protein>
<feature type="compositionally biased region" description="Polar residues" evidence="1">
    <location>
        <begin position="263"/>
        <end position="277"/>
    </location>
</feature>
<keyword evidence="3" id="KW-1185">Reference proteome</keyword>
<feature type="region of interest" description="Disordered" evidence="1">
    <location>
        <begin position="256"/>
        <end position="281"/>
    </location>
</feature>